<evidence type="ECO:0000259" key="3">
    <source>
        <dbReference type="PROSITE" id="PS51752"/>
    </source>
</evidence>
<dbReference type="PANTHER" id="PTHR47293:SF27">
    <property type="entry name" value="JACALIN-TYPE LECTIN DOMAIN-CONTAINING PROTEIN"/>
    <property type="match status" value="1"/>
</dbReference>
<feature type="domain" description="Jacalin-type lectin" evidence="3">
    <location>
        <begin position="346"/>
        <end position="456"/>
    </location>
</feature>
<evidence type="ECO:0000256" key="2">
    <source>
        <dbReference type="ARBA" id="ARBA00022734"/>
    </source>
</evidence>
<comment type="similarity">
    <text evidence="1">Belongs to the jacalin lectin family.</text>
</comment>
<dbReference type="PANTHER" id="PTHR47293">
    <property type="entry name" value="JACALIN-RELATED LECTIN 3"/>
    <property type="match status" value="1"/>
</dbReference>
<dbReference type="EMBL" id="JAAMPC010000010">
    <property type="protein sequence ID" value="KAG2289914.1"/>
    <property type="molecule type" value="Genomic_DNA"/>
</dbReference>
<dbReference type="InterPro" id="IPR033734">
    <property type="entry name" value="Jacalin-like_lectin_dom_plant"/>
</dbReference>
<accession>A0A8X7RQL1</accession>
<name>A0A8X7RQL1_BRACI</name>
<protein>
    <recommendedName>
        <fullName evidence="3">Jacalin-type lectin domain-containing protein</fullName>
    </recommendedName>
</protein>
<feature type="domain" description="Jacalin-type lectin" evidence="3">
    <location>
        <begin position="201"/>
        <end position="345"/>
    </location>
</feature>
<evidence type="ECO:0000313" key="5">
    <source>
        <dbReference type="Proteomes" id="UP000886595"/>
    </source>
</evidence>
<dbReference type="Proteomes" id="UP000886595">
    <property type="component" value="Unassembled WGS sequence"/>
</dbReference>
<keyword evidence="2" id="KW-0430">Lectin</keyword>
<sequence>MLVKTGYSLVGFHGKEGEAIDALGAYFENVLTSPTPTASIPGIVDTWDDGDYDCVKKIQIGLYDEGVSFLKFEYIKGNELVSGDGHGKMTSLGAKEFEVQYPDEHIISVEGSYKKVDLYATDVITSLVFKTSKGRKSPMFASAVVDLIHRTCLLIHRTGTKFGFEDQGKKIVGFHGRSGDALDALGVYFVHDSLTTSLPPLYKLDAQGGTEGLIWDDGSYDAVKTLRICQDDCRIAYLEFEYDKGGKSEKFQHGVKGGTPAEFVLDYPDEYIKTVEATYDKPKLFQNTVITSLTFQTSKGRASFFGYKVGKKFVLEQKDRRLVGFHGTEGGNGGVTWDDGVYDDVKKIYVGQGNDGVSFVKFEYIKGTSLVTGDDHGKMTLLGAEEFVLEDGEYLTALVGYYDKIFGVEEPVIISLHLELMDSGEKFTLGENGQKIVGFHGQASDVIHSVGVTVVPITTE</sequence>
<proteinExistence type="inferred from homology"/>
<dbReference type="PROSITE" id="PS51752">
    <property type="entry name" value="JACALIN_LECTIN"/>
    <property type="match status" value="4"/>
</dbReference>
<reference evidence="4 5" key="1">
    <citation type="submission" date="2020-02" db="EMBL/GenBank/DDBJ databases">
        <authorList>
            <person name="Ma Q."/>
            <person name="Huang Y."/>
            <person name="Song X."/>
            <person name="Pei D."/>
        </authorList>
    </citation>
    <scope>NUCLEOTIDE SEQUENCE [LARGE SCALE GENOMIC DNA]</scope>
    <source>
        <strain evidence="4">Sxm20200214</strain>
        <tissue evidence="4">Leaf</tissue>
    </source>
</reference>
<comment type="caution">
    <text evidence="4">The sequence shown here is derived from an EMBL/GenBank/DDBJ whole genome shotgun (WGS) entry which is preliminary data.</text>
</comment>
<organism evidence="4 5">
    <name type="scientific">Brassica carinata</name>
    <name type="common">Ethiopian mustard</name>
    <name type="synonym">Abyssinian cabbage</name>
    <dbReference type="NCBI Taxonomy" id="52824"/>
    <lineage>
        <taxon>Eukaryota</taxon>
        <taxon>Viridiplantae</taxon>
        <taxon>Streptophyta</taxon>
        <taxon>Embryophyta</taxon>
        <taxon>Tracheophyta</taxon>
        <taxon>Spermatophyta</taxon>
        <taxon>Magnoliopsida</taxon>
        <taxon>eudicotyledons</taxon>
        <taxon>Gunneridae</taxon>
        <taxon>Pentapetalae</taxon>
        <taxon>rosids</taxon>
        <taxon>malvids</taxon>
        <taxon>Brassicales</taxon>
        <taxon>Brassicaceae</taxon>
        <taxon>Brassiceae</taxon>
        <taxon>Brassica</taxon>
    </lineage>
</organism>
<dbReference type="OrthoDB" id="4325201at2759"/>
<evidence type="ECO:0000313" key="4">
    <source>
        <dbReference type="EMBL" id="KAG2289914.1"/>
    </source>
</evidence>
<dbReference type="InterPro" id="IPR036404">
    <property type="entry name" value="Jacalin-like_lectin_dom_sf"/>
</dbReference>
<dbReference type="AlphaFoldDB" id="A0A8X7RQL1"/>
<keyword evidence="5" id="KW-1185">Reference proteome</keyword>
<dbReference type="Pfam" id="PF01419">
    <property type="entry name" value="Jacalin"/>
    <property type="match status" value="2"/>
</dbReference>
<dbReference type="Gene3D" id="2.100.10.30">
    <property type="entry name" value="Jacalin-like lectin domain"/>
    <property type="match status" value="3"/>
</dbReference>
<dbReference type="CDD" id="cd09612">
    <property type="entry name" value="Jacalin"/>
    <property type="match status" value="3"/>
</dbReference>
<feature type="domain" description="Jacalin-type lectin" evidence="3">
    <location>
        <begin position="1"/>
        <end position="29"/>
    </location>
</feature>
<dbReference type="InterPro" id="IPR001229">
    <property type="entry name" value="Jacalin-like_lectin_dom"/>
</dbReference>
<dbReference type="GO" id="GO:0030246">
    <property type="term" value="F:carbohydrate binding"/>
    <property type="evidence" value="ECO:0007669"/>
    <property type="project" value="UniProtKB-KW"/>
</dbReference>
<feature type="domain" description="Jacalin-type lectin" evidence="3">
    <location>
        <begin position="33"/>
        <end position="191"/>
    </location>
</feature>
<evidence type="ECO:0000256" key="1">
    <source>
        <dbReference type="ARBA" id="ARBA00006568"/>
    </source>
</evidence>
<dbReference type="FunFam" id="2.100.10.30:FF:000001">
    <property type="entry name" value="Jacalin-related lectin 33"/>
    <property type="match status" value="3"/>
</dbReference>
<gene>
    <name evidence="4" type="ORF">Bca52824_049518</name>
</gene>
<dbReference type="SUPFAM" id="SSF51101">
    <property type="entry name" value="Mannose-binding lectins"/>
    <property type="match status" value="3"/>
</dbReference>
<dbReference type="SMART" id="SM00915">
    <property type="entry name" value="Jacalin"/>
    <property type="match status" value="3"/>
</dbReference>